<dbReference type="NCBIfam" id="TIGR03019">
    <property type="entry name" value="pepcterm_femAB"/>
    <property type="match status" value="1"/>
</dbReference>
<name>A0A4R2PCW1_RHOSA</name>
<protein>
    <submittedName>
        <fullName evidence="2">FemAB-related protein (PEP-CTERM system-associated)</fullName>
    </submittedName>
</protein>
<dbReference type="Pfam" id="PF13480">
    <property type="entry name" value="Acetyltransf_6"/>
    <property type="match status" value="1"/>
</dbReference>
<evidence type="ECO:0000259" key="1">
    <source>
        <dbReference type="Pfam" id="PF13480"/>
    </source>
</evidence>
<dbReference type="AlphaFoldDB" id="A0A4R2PCW1"/>
<dbReference type="Proteomes" id="UP000295399">
    <property type="component" value="Unassembled WGS sequence"/>
</dbReference>
<gene>
    <name evidence="2" type="ORF">EV659_10816</name>
</gene>
<dbReference type="InterPro" id="IPR017469">
    <property type="entry name" value="PEP-CTERM_FemAB-rel"/>
</dbReference>
<dbReference type="PANTHER" id="PTHR36174:SF1">
    <property type="entry name" value="LIPID II:GLYCINE GLYCYLTRANSFERASE"/>
    <property type="match status" value="1"/>
</dbReference>
<evidence type="ECO:0000313" key="2">
    <source>
        <dbReference type="EMBL" id="TCP32917.1"/>
    </source>
</evidence>
<dbReference type="InterPro" id="IPR050644">
    <property type="entry name" value="PG_Glycine_Bridge_Synth"/>
</dbReference>
<evidence type="ECO:0000313" key="3">
    <source>
        <dbReference type="Proteomes" id="UP000295399"/>
    </source>
</evidence>
<reference evidence="2 3" key="1">
    <citation type="submission" date="2019-03" db="EMBL/GenBank/DDBJ databases">
        <title>Genomic Encyclopedia of Type Strains, Phase IV (KMG-IV): sequencing the most valuable type-strain genomes for metagenomic binning, comparative biology and taxonomic classification.</title>
        <authorList>
            <person name="Goeker M."/>
        </authorList>
    </citation>
    <scope>NUCLEOTIDE SEQUENCE [LARGE SCALE GENOMIC DNA]</scope>
    <source>
        <strain evidence="2 3">DSM 2132</strain>
    </source>
</reference>
<dbReference type="PANTHER" id="PTHR36174">
    <property type="entry name" value="LIPID II:GLYCINE GLYCYLTRANSFERASE"/>
    <property type="match status" value="1"/>
</dbReference>
<organism evidence="2 3">
    <name type="scientific">Rhodothalassium salexigens DSM 2132</name>
    <dbReference type="NCBI Taxonomy" id="1188247"/>
    <lineage>
        <taxon>Bacteria</taxon>
        <taxon>Pseudomonadati</taxon>
        <taxon>Pseudomonadota</taxon>
        <taxon>Alphaproteobacteria</taxon>
        <taxon>Rhodothalassiales</taxon>
        <taxon>Rhodothalassiaceae</taxon>
        <taxon>Rhodothalassium</taxon>
    </lineage>
</organism>
<dbReference type="Gene3D" id="3.40.630.30">
    <property type="match status" value="1"/>
</dbReference>
<accession>A0A4R2PCW1</accession>
<dbReference type="InParanoid" id="A0A4R2PCW1"/>
<dbReference type="InterPro" id="IPR038740">
    <property type="entry name" value="BioF2-like_GNAT_dom"/>
</dbReference>
<dbReference type="EMBL" id="SLXO01000008">
    <property type="protein sequence ID" value="TCP32917.1"/>
    <property type="molecule type" value="Genomic_DNA"/>
</dbReference>
<dbReference type="InterPro" id="IPR016181">
    <property type="entry name" value="Acyl_CoA_acyltransferase"/>
</dbReference>
<proteinExistence type="predicted"/>
<comment type="caution">
    <text evidence="2">The sequence shown here is derived from an EMBL/GenBank/DDBJ whole genome shotgun (WGS) entry which is preliminary data.</text>
</comment>
<sequence>MMHGGSLDVRVVALDARLEPQWDAFVCDQEAGTFYHLSGWRHVFARAFGHDCPYLVALAGDRVVGVLPLVHLKTPLFGNRLVSNAFLVYGGPVAIDHRVRAALTGAAVERAEALGVSHLEYRSLVPGEEGSDWQVESARYATFFKDLHDTDEANLKAIPRKQRAEVRKGIKAGLTSEVAGDVDLLHHFLALSFRNLGTPAFSKRYLRTILDVFGDAAEVLTIQAPTGPVGAVLSFHFRDQVLPYYSGTQVEARAQGVNDFLYWEVMRRAVARGARRFDFGRSKVDTGPYKFKKYWGFEPVPLHYEYRLVRATEVPDASPMNPKYRLAIAAWKRLPLPVSKRLGPLLSWQLG</sequence>
<dbReference type="SUPFAM" id="SSF55729">
    <property type="entry name" value="Acyl-CoA N-acyltransferases (Nat)"/>
    <property type="match status" value="2"/>
</dbReference>
<keyword evidence="3" id="KW-1185">Reference proteome</keyword>
<feature type="domain" description="BioF2-like acetyltransferase" evidence="1">
    <location>
        <begin position="160"/>
        <end position="292"/>
    </location>
</feature>